<dbReference type="Proteomes" id="UP000187735">
    <property type="component" value="Chromosome"/>
</dbReference>
<protein>
    <recommendedName>
        <fullName evidence="5">Motility protein B-like N-terminal domain-containing protein</fullName>
    </recommendedName>
</protein>
<feature type="transmembrane region" description="Helical" evidence="4">
    <location>
        <begin position="16"/>
        <end position="38"/>
    </location>
</feature>
<dbReference type="STRING" id="1891926.Fuma_03753"/>
<evidence type="ECO:0000313" key="7">
    <source>
        <dbReference type="Proteomes" id="UP000187735"/>
    </source>
</evidence>
<dbReference type="Pfam" id="PF13677">
    <property type="entry name" value="MotB_plug"/>
    <property type="match status" value="1"/>
</dbReference>
<organism evidence="6 7">
    <name type="scientific">Fuerstiella marisgermanici</name>
    <dbReference type="NCBI Taxonomy" id="1891926"/>
    <lineage>
        <taxon>Bacteria</taxon>
        <taxon>Pseudomonadati</taxon>
        <taxon>Planctomycetota</taxon>
        <taxon>Planctomycetia</taxon>
        <taxon>Planctomycetales</taxon>
        <taxon>Planctomycetaceae</taxon>
        <taxon>Fuerstiella</taxon>
    </lineage>
</organism>
<keyword evidence="2 4" id="KW-0472">Membrane</keyword>
<keyword evidence="4" id="KW-0812">Transmembrane</keyword>
<reference evidence="6 7" key="1">
    <citation type="journal article" date="2016" name="Front. Microbiol.">
        <title>Fuerstia marisgermanicae gen. nov., sp. nov., an Unusual Member of the Phylum Planctomycetes from the German Wadden Sea.</title>
        <authorList>
            <person name="Kohn T."/>
            <person name="Heuer A."/>
            <person name="Jogler M."/>
            <person name="Vollmers J."/>
            <person name="Boedeker C."/>
            <person name="Bunk B."/>
            <person name="Rast P."/>
            <person name="Borchert D."/>
            <person name="Glockner I."/>
            <person name="Freese H.M."/>
            <person name="Klenk H.P."/>
            <person name="Overmann J."/>
            <person name="Kaster A.K."/>
            <person name="Rohde M."/>
            <person name="Wiegand S."/>
            <person name="Jogler C."/>
        </authorList>
    </citation>
    <scope>NUCLEOTIDE SEQUENCE [LARGE SCALE GENOMIC DNA]</scope>
    <source>
        <strain evidence="6 7">NH11</strain>
    </source>
</reference>
<name>A0A1P8WJ96_9PLAN</name>
<comment type="subcellular location">
    <subcellularLocation>
        <location evidence="1">Membrane</location>
    </subcellularLocation>
</comment>
<dbReference type="AlphaFoldDB" id="A0A1P8WJ96"/>
<keyword evidence="7" id="KW-1185">Reference proteome</keyword>
<dbReference type="GO" id="GO:0016020">
    <property type="term" value="C:membrane"/>
    <property type="evidence" value="ECO:0007669"/>
    <property type="project" value="UniProtKB-SubCell"/>
</dbReference>
<dbReference type="KEGG" id="fmr:Fuma_03753"/>
<dbReference type="OrthoDB" id="251623at2"/>
<evidence type="ECO:0000256" key="4">
    <source>
        <dbReference type="SAM" id="Phobius"/>
    </source>
</evidence>
<evidence type="ECO:0000256" key="3">
    <source>
        <dbReference type="SAM" id="MobiDB-lite"/>
    </source>
</evidence>
<accession>A0A1P8WJ96</accession>
<keyword evidence="4" id="KW-1133">Transmembrane helix</keyword>
<evidence type="ECO:0000259" key="5">
    <source>
        <dbReference type="Pfam" id="PF13677"/>
    </source>
</evidence>
<sequence length="250" mass="27242">MARCKENCPSGPNNGYLISFGDTMTALLAFFIVLNSLAEEQTGANMHSGTGSFMKSVDKFGLQGKVKSGLSAQAFQLNAIAPKYIVGDDRPPERGATGPDDDGDNGRIIDRTKDDYNRFLQSLRQVNNLSQDTDVAGEVSFDVMEKFPPSSAGTLINAELKAALNGVAPMLRRNDYAVEIVVWTPTPSQSAWSRSLGIAQRLHREAVNLLRLPPNQSARVTSVAQPWISKTVKRPKVSVTLRRIQPPQGN</sequence>
<proteinExistence type="predicted"/>
<evidence type="ECO:0000256" key="1">
    <source>
        <dbReference type="ARBA" id="ARBA00004370"/>
    </source>
</evidence>
<feature type="domain" description="Motility protein B-like N-terminal" evidence="5">
    <location>
        <begin position="5"/>
        <end position="39"/>
    </location>
</feature>
<dbReference type="RefSeq" id="WP_077025487.1">
    <property type="nucleotide sequence ID" value="NZ_CP017641.1"/>
</dbReference>
<evidence type="ECO:0000256" key="2">
    <source>
        <dbReference type="ARBA" id="ARBA00023136"/>
    </source>
</evidence>
<feature type="region of interest" description="Disordered" evidence="3">
    <location>
        <begin position="86"/>
        <end position="110"/>
    </location>
</feature>
<evidence type="ECO:0000313" key="6">
    <source>
        <dbReference type="EMBL" id="APZ94130.1"/>
    </source>
</evidence>
<dbReference type="InterPro" id="IPR025713">
    <property type="entry name" value="MotB-like_N_dom"/>
</dbReference>
<dbReference type="EMBL" id="CP017641">
    <property type="protein sequence ID" value="APZ94130.1"/>
    <property type="molecule type" value="Genomic_DNA"/>
</dbReference>
<gene>
    <name evidence="6" type="ORF">Fuma_03753</name>
</gene>